<evidence type="ECO:0000256" key="3">
    <source>
        <dbReference type="SAM" id="MobiDB-lite"/>
    </source>
</evidence>
<dbReference type="GO" id="GO:0036064">
    <property type="term" value="C:ciliary basal body"/>
    <property type="evidence" value="ECO:0007669"/>
    <property type="project" value="TreeGrafter"/>
</dbReference>
<dbReference type="PANTHER" id="PTHR46518:SF1">
    <property type="entry name" value="OUTER DYNEIN ARM-DOCKING COMPLEX SUBUNIT 3"/>
    <property type="match status" value="1"/>
</dbReference>
<accession>A0A815KWB4</accession>
<dbReference type="GO" id="GO:0035253">
    <property type="term" value="C:ciliary rootlet"/>
    <property type="evidence" value="ECO:0007669"/>
    <property type="project" value="TreeGrafter"/>
</dbReference>
<dbReference type="GO" id="GO:0036158">
    <property type="term" value="P:outer dynein arm assembly"/>
    <property type="evidence" value="ECO:0007669"/>
    <property type="project" value="InterPro"/>
</dbReference>
<dbReference type="Pfam" id="PF21773">
    <property type="entry name" value="ODAD1_CC"/>
    <property type="match status" value="1"/>
</dbReference>
<feature type="compositionally biased region" description="Polar residues" evidence="3">
    <location>
        <begin position="491"/>
        <end position="500"/>
    </location>
</feature>
<dbReference type="Proteomes" id="UP000663855">
    <property type="component" value="Unassembled WGS sequence"/>
</dbReference>
<dbReference type="GO" id="GO:0003341">
    <property type="term" value="P:cilium movement"/>
    <property type="evidence" value="ECO:0007669"/>
    <property type="project" value="InterPro"/>
</dbReference>
<dbReference type="InterPro" id="IPR049258">
    <property type="entry name" value="ODAD1_CC"/>
</dbReference>
<feature type="coiled-coil region" evidence="2">
    <location>
        <begin position="17"/>
        <end position="73"/>
    </location>
</feature>
<dbReference type="PANTHER" id="PTHR46518">
    <property type="entry name" value="COILED-COIL DOMAIN-CONTAINING PROTEIN 151"/>
    <property type="match status" value="1"/>
</dbReference>
<evidence type="ECO:0000259" key="4">
    <source>
        <dbReference type="Pfam" id="PF21773"/>
    </source>
</evidence>
<sequence length="545" mass="63069">MPSGAKSNEQYQYKLSMAEQIEELRKKRQLLEGSQEAYIEQVDLQTDKNKRKIVQLQKENKEKRQKLKELLEGDEKVLNEAFSGRKDERAALKNKTGQAAIQLTNEQLGDLKNRLNAHRHTNATKMKQLEELRTRYDLMVNEAEEAVQTDAGESETAARLRQLENRLDKAELKCTEAVTIQRTYNQIKSHLIQESLTYTNRLDAMSTQIRRTQQELHEAQRSALEADLAQKNAKNELKKSEDKVYRERKERELRLNELKSEAEEKKLHAERIDRRALQRPTSPLEDLKDKLSEQDQTKIDIYENAFSRIKEATGASTMQEVVERFMSQDSTTAHLEKMKEDSEQNVAKLRDEKARLNKEFEEMKYSGEAKTSTGQRILEQAQEKFDESEKRRDDNATKMEKTMKKMIEVKSGIEHLADKLHHLKGTKSHVPTTVISSQSNDYVLDLLGTTEEKLVKLVEELETKDLEGTLKEMRQLDLQYAGDGRLPAYNTRINPPSTVKGNIYGDDDNAGEDNPECQTRERIKMMGEDLIGLKTKRMKKPKTKK</sequence>
<dbReference type="AlphaFoldDB" id="A0A815KWB4"/>
<feature type="coiled-coil region" evidence="2">
    <location>
        <begin position="332"/>
        <end position="398"/>
    </location>
</feature>
<evidence type="ECO:0000313" key="5">
    <source>
        <dbReference type="EMBL" id="CAF1398640.1"/>
    </source>
</evidence>
<protein>
    <recommendedName>
        <fullName evidence="4">ODAD1 central coiled coil region domain-containing protein</fullName>
    </recommendedName>
</protein>
<reference evidence="5" key="1">
    <citation type="submission" date="2021-02" db="EMBL/GenBank/DDBJ databases">
        <authorList>
            <person name="Nowell W R."/>
        </authorList>
    </citation>
    <scope>NUCLEOTIDE SEQUENCE</scope>
</reference>
<comment type="caution">
    <text evidence="5">The sequence shown here is derived from an EMBL/GenBank/DDBJ whole genome shotgun (WGS) entry which is preliminary data.</text>
</comment>
<keyword evidence="1 2" id="KW-0175">Coiled coil</keyword>
<dbReference type="EMBL" id="CAJNOV010010237">
    <property type="protein sequence ID" value="CAF1398640.1"/>
    <property type="molecule type" value="Genomic_DNA"/>
</dbReference>
<evidence type="ECO:0000256" key="1">
    <source>
        <dbReference type="ARBA" id="ARBA00023054"/>
    </source>
</evidence>
<dbReference type="GO" id="GO:0097542">
    <property type="term" value="C:ciliary tip"/>
    <property type="evidence" value="ECO:0007669"/>
    <property type="project" value="TreeGrafter"/>
</dbReference>
<evidence type="ECO:0000256" key="2">
    <source>
        <dbReference type="SAM" id="Coils"/>
    </source>
</evidence>
<feature type="coiled-coil region" evidence="2">
    <location>
        <begin position="126"/>
        <end position="275"/>
    </location>
</feature>
<feature type="region of interest" description="Disordered" evidence="3">
    <location>
        <begin position="487"/>
        <end position="515"/>
    </location>
</feature>
<proteinExistence type="predicted"/>
<feature type="domain" description="ODAD1 central coiled coil region" evidence="4">
    <location>
        <begin position="159"/>
        <end position="421"/>
    </location>
</feature>
<feature type="compositionally biased region" description="Acidic residues" evidence="3">
    <location>
        <begin position="505"/>
        <end position="515"/>
    </location>
</feature>
<dbReference type="InterPro" id="IPR033192">
    <property type="entry name" value="ODAD3"/>
</dbReference>
<evidence type="ECO:0000313" key="6">
    <source>
        <dbReference type="Proteomes" id="UP000663855"/>
    </source>
</evidence>
<organism evidence="5 6">
    <name type="scientific">Rotaria magnacalcarata</name>
    <dbReference type="NCBI Taxonomy" id="392030"/>
    <lineage>
        <taxon>Eukaryota</taxon>
        <taxon>Metazoa</taxon>
        <taxon>Spiralia</taxon>
        <taxon>Gnathifera</taxon>
        <taxon>Rotifera</taxon>
        <taxon>Eurotatoria</taxon>
        <taxon>Bdelloidea</taxon>
        <taxon>Philodinida</taxon>
        <taxon>Philodinidae</taxon>
        <taxon>Rotaria</taxon>
    </lineage>
</organism>
<name>A0A815KWB4_9BILA</name>
<gene>
    <name evidence="5" type="ORF">CJN711_LOCUS21852</name>
</gene>